<proteinExistence type="predicted"/>
<evidence type="ECO:0000313" key="3">
    <source>
        <dbReference type="Proteomes" id="UP001321475"/>
    </source>
</evidence>
<sequence>MIYVPPLGITSGQGSPAGIRDLAVDQRDRAGDLDDRVQHVARARTALDGNHADFVSALRSELAVLPSRYDAVAEAYEDVAVILDDYADAVEKLLDEEKQLEEQVASDTSTLGYARESCLATDPSFPGYDLPWNFAPSPWTAPELSGLGHWHSAITTLESSRAALAAMPERRQTLDETTAQKLRAVEVSGPGMNKWMSALGVATVLGKGGAAAYKVGKNAWNIATFTSLAAEFGKAATAAGSSPAARSAMTFIRGMQETAVKGTGTVPAFVTRLAGVTRLDRIPGVTSALGTAGKLLGPIGGGLQIYDGVNRMFNSQYTGTRKVADQIVGGVGVVGGTATLLIAVGAIGATGIGAPIALGAAVIVGAWALGNLVYDHWDDITGFASKTWDTMVAGHKYVAQKTAEVLHDAGSAIVSTASDAAGAVGDTLSSAGNAIADTGGKALSKAAGFVGGLFG</sequence>
<keyword evidence="3" id="KW-1185">Reference proteome</keyword>
<dbReference type="Proteomes" id="UP001321475">
    <property type="component" value="Chromosome"/>
</dbReference>
<accession>A0ABM8G504</accession>
<organism evidence="2 3">
    <name type="scientific">Paraoerskovia sediminicola</name>
    <dbReference type="NCBI Taxonomy" id="1138587"/>
    <lineage>
        <taxon>Bacteria</taxon>
        <taxon>Bacillati</taxon>
        <taxon>Actinomycetota</taxon>
        <taxon>Actinomycetes</taxon>
        <taxon>Micrococcales</taxon>
        <taxon>Cellulomonadaceae</taxon>
        <taxon>Paraoerskovia</taxon>
    </lineage>
</organism>
<name>A0ABM8G504_9CELL</name>
<dbReference type="RefSeq" id="WP_286217470.1">
    <property type="nucleotide sequence ID" value="NZ_AP027729.1"/>
</dbReference>
<dbReference type="EMBL" id="AP027729">
    <property type="protein sequence ID" value="BDZ43161.1"/>
    <property type="molecule type" value="Genomic_DNA"/>
</dbReference>
<evidence type="ECO:0000313" key="2">
    <source>
        <dbReference type="EMBL" id="BDZ43161.1"/>
    </source>
</evidence>
<reference evidence="3" key="1">
    <citation type="journal article" date="2019" name="Int. J. Syst. Evol. Microbiol.">
        <title>The Global Catalogue of Microorganisms (GCM) 10K type strain sequencing project: providing services to taxonomists for standard genome sequencing and annotation.</title>
        <authorList>
            <consortium name="The Broad Institute Genomics Platform"/>
            <consortium name="The Broad Institute Genome Sequencing Center for Infectious Disease"/>
            <person name="Wu L."/>
            <person name="Ma J."/>
        </authorList>
    </citation>
    <scope>NUCLEOTIDE SEQUENCE [LARGE SCALE GENOMIC DNA]</scope>
    <source>
        <strain evidence="3">NBRC 108565</strain>
    </source>
</reference>
<evidence type="ECO:0000256" key="1">
    <source>
        <dbReference type="SAM" id="Coils"/>
    </source>
</evidence>
<gene>
    <name evidence="2" type="ORF">GCM10025865_24600</name>
</gene>
<protein>
    <recommendedName>
        <fullName evidence="4">WXG100 family type VII secretion target</fullName>
    </recommendedName>
</protein>
<feature type="coiled-coil region" evidence="1">
    <location>
        <begin position="83"/>
        <end position="110"/>
    </location>
</feature>
<evidence type="ECO:0008006" key="4">
    <source>
        <dbReference type="Google" id="ProtNLM"/>
    </source>
</evidence>
<keyword evidence="1" id="KW-0175">Coiled coil</keyword>